<comment type="caution">
    <text evidence="1">The sequence shown here is derived from an EMBL/GenBank/DDBJ whole genome shotgun (WGS) entry which is preliminary data.</text>
</comment>
<sequence>MQTSRLLSRACGKSFDLKTIMRNNVRQFASGDIFPRSARYVKTKPTEPANNLTPKGLIAAPQLNTYQTHLRQIHTDFHAAPPALVRSFFIYLQPHLTFERARKTQEATDTLIRKLYSNTKEPFFDRPAVISESPHTIVGQHAIHFSMELPAEAYVVFNVLDILNAFKNASIAIHYYNAPQFHRLRLHLESGEHDVEGLCKSTVLPPSDKRRFIMQLQRGIWEEDLEASGKLLQAMNVEVETELIPTGIMTGNVKGPVAVLTLPSDRLDAIVALKERPEFTACEDADVITLAKFLDNPMWHAHTMWMEFFGKDE</sequence>
<organism evidence="1 2">
    <name type="scientific">Lecanosticta acicola</name>
    <dbReference type="NCBI Taxonomy" id="111012"/>
    <lineage>
        <taxon>Eukaryota</taxon>
        <taxon>Fungi</taxon>
        <taxon>Dikarya</taxon>
        <taxon>Ascomycota</taxon>
        <taxon>Pezizomycotina</taxon>
        <taxon>Dothideomycetes</taxon>
        <taxon>Dothideomycetidae</taxon>
        <taxon>Mycosphaerellales</taxon>
        <taxon>Mycosphaerellaceae</taxon>
        <taxon>Lecanosticta</taxon>
    </lineage>
</organism>
<evidence type="ECO:0000313" key="2">
    <source>
        <dbReference type="Proteomes" id="UP001296104"/>
    </source>
</evidence>
<proteinExistence type="predicted"/>
<dbReference type="AlphaFoldDB" id="A0AAI8YVJ5"/>
<gene>
    <name evidence="1" type="ORF">LECACI_7A002793</name>
</gene>
<evidence type="ECO:0000313" key="1">
    <source>
        <dbReference type="EMBL" id="CAK3922157.1"/>
    </source>
</evidence>
<keyword evidence="2" id="KW-1185">Reference proteome</keyword>
<dbReference type="Proteomes" id="UP001296104">
    <property type="component" value="Unassembled WGS sequence"/>
</dbReference>
<protein>
    <submittedName>
        <fullName evidence="1">Uncharacterized protein</fullName>
    </submittedName>
</protein>
<dbReference type="EMBL" id="CAVMBE010000012">
    <property type="protein sequence ID" value="CAK3922157.1"/>
    <property type="molecule type" value="Genomic_DNA"/>
</dbReference>
<reference evidence="1" key="1">
    <citation type="submission" date="2023-11" db="EMBL/GenBank/DDBJ databases">
        <authorList>
            <person name="Alioto T."/>
            <person name="Alioto T."/>
            <person name="Gomez Garrido J."/>
        </authorList>
    </citation>
    <scope>NUCLEOTIDE SEQUENCE</scope>
</reference>
<accession>A0AAI8YVJ5</accession>
<name>A0AAI8YVJ5_9PEZI</name>